<keyword evidence="1 7" id="KW-0808">Transferase</keyword>
<comment type="catalytic activity">
    <reaction evidence="7">
        <text>[protein-PII]-uridylyl-L-tyrosine + H2O = [protein-PII]-L-tyrosine + UMP + H(+)</text>
        <dbReference type="Rhea" id="RHEA:48600"/>
        <dbReference type="Rhea" id="RHEA-COMP:12147"/>
        <dbReference type="Rhea" id="RHEA-COMP:12148"/>
        <dbReference type="ChEBI" id="CHEBI:15377"/>
        <dbReference type="ChEBI" id="CHEBI:15378"/>
        <dbReference type="ChEBI" id="CHEBI:46858"/>
        <dbReference type="ChEBI" id="CHEBI:57865"/>
        <dbReference type="ChEBI" id="CHEBI:90602"/>
    </reaction>
</comment>
<keyword evidence="6 7" id="KW-0511">Multifunctional enzyme</keyword>
<gene>
    <name evidence="7" type="primary">glnD</name>
    <name evidence="10" type="ORF">NPRO_18760</name>
</gene>
<evidence type="ECO:0000259" key="8">
    <source>
        <dbReference type="PROSITE" id="PS51671"/>
    </source>
</evidence>
<keyword evidence="4 7" id="KW-0378">Hydrolase</keyword>
<evidence type="ECO:0000256" key="7">
    <source>
        <dbReference type="HAMAP-Rule" id="MF_00277"/>
    </source>
</evidence>
<dbReference type="SUPFAM" id="SSF109604">
    <property type="entry name" value="HD-domain/PDEase-like"/>
    <property type="match status" value="1"/>
</dbReference>
<evidence type="ECO:0000313" key="11">
    <source>
        <dbReference type="Proteomes" id="UP000662873"/>
    </source>
</evidence>
<dbReference type="GO" id="GO:0008081">
    <property type="term" value="F:phosphoric diester hydrolase activity"/>
    <property type="evidence" value="ECO:0007669"/>
    <property type="project" value="UniProtKB-UniRule"/>
</dbReference>
<comment type="domain">
    <text evidence="7">Has four distinct domains: an N-terminal nucleotidyltransferase (NT) domain responsible for UTase activity, a central HD domain that encodes UR activity, and two C-terminal ACT domains that seem to have a role in glutamine sensing.</text>
</comment>
<dbReference type="CDD" id="cd04873">
    <property type="entry name" value="ACT_UUR-ACR-like"/>
    <property type="match status" value="1"/>
</dbReference>
<accession>A0A809SAG0</accession>
<evidence type="ECO:0000259" key="9">
    <source>
        <dbReference type="PROSITE" id="PS51831"/>
    </source>
</evidence>
<dbReference type="InterPro" id="IPR013546">
    <property type="entry name" value="PII_UdlTrfase/GS_AdlTrfase"/>
</dbReference>
<dbReference type="PROSITE" id="PS51831">
    <property type="entry name" value="HD"/>
    <property type="match status" value="1"/>
</dbReference>
<evidence type="ECO:0000256" key="4">
    <source>
        <dbReference type="ARBA" id="ARBA00022801"/>
    </source>
</evidence>
<dbReference type="InterPro" id="IPR043519">
    <property type="entry name" value="NT_sf"/>
</dbReference>
<dbReference type="Proteomes" id="UP000662873">
    <property type="component" value="Chromosome"/>
</dbReference>
<dbReference type="AlphaFoldDB" id="A0A809SAG0"/>
<dbReference type="CDD" id="cd00077">
    <property type="entry name" value="HDc"/>
    <property type="match status" value="1"/>
</dbReference>
<comment type="activity regulation">
    <text evidence="7">Uridylyltransferase (UTase) activity is inhibited by glutamine, while glutamine activates uridylyl-removing (UR) activity.</text>
</comment>
<comment type="catalytic activity">
    <reaction evidence="7">
        <text>[protein-PII]-L-tyrosine + UTP = [protein-PII]-uridylyl-L-tyrosine + diphosphate</text>
        <dbReference type="Rhea" id="RHEA:13673"/>
        <dbReference type="Rhea" id="RHEA-COMP:12147"/>
        <dbReference type="Rhea" id="RHEA-COMP:12148"/>
        <dbReference type="ChEBI" id="CHEBI:33019"/>
        <dbReference type="ChEBI" id="CHEBI:46398"/>
        <dbReference type="ChEBI" id="CHEBI:46858"/>
        <dbReference type="ChEBI" id="CHEBI:90602"/>
        <dbReference type="EC" id="2.7.7.59"/>
    </reaction>
</comment>
<keyword evidence="2 7" id="KW-0548">Nucleotidyltransferase</keyword>
<organism evidence="10 11">
    <name type="scientific">Candidatus Nitrosymbiomonas proteolyticus</name>
    <dbReference type="NCBI Taxonomy" id="2608984"/>
    <lineage>
        <taxon>Bacteria</taxon>
        <taxon>Bacillati</taxon>
        <taxon>Armatimonadota</taxon>
        <taxon>Armatimonadota incertae sedis</taxon>
        <taxon>Candidatus Nitrosymbiomonas</taxon>
    </lineage>
</organism>
<feature type="domain" description="HD" evidence="9">
    <location>
        <begin position="389"/>
        <end position="506"/>
    </location>
</feature>
<reference evidence="10" key="1">
    <citation type="journal article" name="DNA Res.">
        <title>The physiological potential of anammox bacteria as revealed by their core genome structure.</title>
        <authorList>
            <person name="Okubo T."/>
            <person name="Toyoda A."/>
            <person name="Fukuhara K."/>
            <person name="Uchiyama I."/>
            <person name="Harigaya Y."/>
            <person name="Kuroiwa M."/>
            <person name="Suzuki T."/>
            <person name="Murakami Y."/>
            <person name="Suwa Y."/>
            <person name="Takami H."/>
        </authorList>
    </citation>
    <scope>NUCLEOTIDE SEQUENCE</scope>
    <source>
        <strain evidence="10">317325-2</strain>
    </source>
</reference>
<dbReference type="GO" id="GO:0006808">
    <property type="term" value="P:regulation of nitrogen utilization"/>
    <property type="evidence" value="ECO:0007669"/>
    <property type="project" value="UniProtKB-UniRule"/>
</dbReference>
<dbReference type="HAMAP" id="MF_00277">
    <property type="entry name" value="PII_uridylyl_transf"/>
    <property type="match status" value="1"/>
</dbReference>
<feature type="region of interest" description="Uridylyltransferase" evidence="7">
    <location>
        <begin position="1"/>
        <end position="289"/>
    </location>
</feature>
<keyword evidence="3" id="KW-0677">Repeat</keyword>
<dbReference type="Pfam" id="PF01966">
    <property type="entry name" value="HD"/>
    <property type="match status" value="1"/>
</dbReference>
<dbReference type="EC" id="3.1.4.-" evidence="7"/>
<dbReference type="InterPro" id="IPR002912">
    <property type="entry name" value="ACT_dom"/>
</dbReference>
<evidence type="ECO:0000256" key="5">
    <source>
        <dbReference type="ARBA" id="ARBA00022842"/>
    </source>
</evidence>
<dbReference type="SMART" id="SM00471">
    <property type="entry name" value="HDc"/>
    <property type="match status" value="1"/>
</dbReference>
<dbReference type="Pfam" id="PF08335">
    <property type="entry name" value="GlnD_UR_UTase"/>
    <property type="match status" value="1"/>
</dbReference>
<dbReference type="SUPFAM" id="SSF81301">
    <property type="entry name" value="Nucleotidyltransferase"/>
    <property type="match status" value="1"/>
</dbReference>
<comment type="caution">
    <text evidence="7">Lacks conserved residue(s) required for the propagation of feature annotation.</text>
</comment>
<evidence type="ECO:0000256" key="3">
    <source>
        <dbReference type="ARBA" id="ARBA00022737"/>
    </source>
</evidence>
<protein>
    <recommendedName>
        <fullName evidence="7">Bifunctional uridylyltransferase/uridylyl-removing enzyme</fullName>
        <shortName evidence="7">UTase/UR</shortName>
    </recommendedName>
    <alternativeName>
        <fullName evidence="7">Bifunctional [protein-PII] modification enzyme</fullName>
    </alternativeName>
    <alternativeName>
        <fullName evidence="7">Bifunctional nitrogen sensor protein</fullName>
    </alternativeName>
    <domain>
        <recommendedName>
            <fullName evidence="7">[Protein-PII] uridylyltransferase</fullName>
            <shortName evidence="7">PII uridylyltransferase</shortName>
            <shortName evidence="7">UTase</shortName>
            <ecNumber evidence="7">2.7.7.59</ecNumber>
        </recommendedName>
    </domain>
    <domain>
        <recommendedName>
            <fullName evidence="7">[Protein-PII]-UMP uridylyl-removing enzyme</fullName>
            <shortName evidence="7">UR</shortName>
            <ecNumber evidence="7">3.1.4.-</ecNumber>
        </recommendedName>
    </domain>
</protein>
<comment type="similarity">
    <text evidence="7">Belongs to the GlnD family.</text>
</comment>
<keyword evidence="5 7" id="KW-0460">Magnesium</keyword>
<dbReference type="InterPro" id="IPR003607">
    <property type="entry name" value="HD/PDEase_dom"/>
</dbReference>
<evidence type="ECO:0000256" key="2">
    <source>
        <dbReference type="ARBA" id="ARBA00022695"/>
    </source>
</evidence>
<dbReference type="EC" id="2.7.7.59" evidence="7"/>
<dbReference type="PROSITE" id="PS51671">
    <property type="entry name" value="ACT"/>
    <property type="match status" value="1"/>
</dbReference>
<feature type="domain" description="ACT" evidence="8">
    <location>
        <begin position="621"/>
        <end position="702"/>
    </location>
</feature>
<comment type="function">
    <text evidence="7">Modifies, by uridylylation and deuridylylation, the PII regulatory proteins (GlnB and homologs), in response to the nitrogen status of the cell that GlnD senses through the glutamine level. Under low glutamine levels, catalyzes the conversion of the PII proteins and UTP to PII-UMP and PPi, while under higher glutamine levels, GlnD hydrolyzes PII-UMP to PII and UMP (deuridylylation). Thus, controls uridylylation state and activity of the PII proteins, and plays an important role in the regulation of nitrogen metabolism.</text>
</comment>
<proteinExistence type="inferred from homology"/>
<dbReference type="PANTHER" id="PTHR47320">
    <property type="entry name" value="BIFUNCTIONAL URIDYLYLTRANSFERASE/URIDYLYL-REMOVING ENZYME"/>
    <property type="match status" value="1"/>
</dbReference>
<dbReference type="InterPro" id="IPR010043">
    <property type="entry name" value="UTase/UR"/>
</dbReference>
<evidence type="ECO:0000256" key="6">
    <source>
        <dbReference type="ARBA" id="ARBA00023268"/>
    </source>
</evidence>
<evidence type="ECO:0000256" key="1">
    <source>
        <dbReference type="ARBA" id="ARBA00022679"/>
    </source>
</evidence>
<dbReference type="GO" id="GO:0008773">
    <property type="term" value="F:[protein-PII] uridylyltransferase activity"/>
    <property type="evidence" value="ECO:0007669"/>
    <property type="project" value="UniProtKB-UniRule"/>
</dbReference>
<dbReference type="EMBL" id="AP021858">
    <property type="protein sequence ID" value="BBO24281.1"/>
    <property type="molecule type" value="Genomic_DNA"/>
</dbReference>
<dbReference type="InterPro" id="IPR006674">
    <property type="entry name" value="HD_domain"/>
</dbReference>
<dbReference type="PANTHER" id="PTHR47320:SF1">
    <property type="entry name" value="BIFUNCTIONAL URIDYLYLTRANSFERASE_URIDYLYL-REMOVING ENZYME"/>
    <property type="match status" value="1"/>
</dbReference>
<sequence>MKTQLEDRVRSVGDRRASLLTTIFDDPAGLSWCRRHSDLADEVVRNVVESVLEANPNLPPLSIVAVGGYGRRELAPFSDVDLTLIPGDDASPELDAAVKELYRLLHTAFGTWVKLDVSYSYHLINDAPSLDGKTLTSMLDARLVAGSPTPFKLFDQALRADFAVGDFLIDKISERQRAYLKFHDTPYFVQPNLKEGAGGLRCFQCANWIREAIGVQPLAPTPAYEQVARMRNLLHASAGRPADRLTYPQQAAIADRLGIDPKAMMSGLLESMDANYHALTFALRDLREARYRVSRGVMVLRGEARIDGNATASDAAYGIALATQLGLTVEDVESAGSREVDGPTVLNAIATGESTLRNMDRCGLLGELLPELTACRTLMPDDPTHEFTVYEHSLRVVRNLDALQPGPFLGDLVTSISHKGALYLAALLHDAGKLRKGRPHSETGEEIVREVADRWRLASNQTELIAWLVREHLTLARFIRMRDVMQASTAIDCAKVVRDRERLDLLALLTFADVSAVSSTAWTPAQESFLQALHRATSAVLESEEPPATDTTTHRRRLRKELRATEYDESEIARFVDSLPAEYVLSTPPDLVKLHLTYAKKALQGKPTVEFVHSPALHLTDITVCATDREGLLSRLLGVLYAWDVTVHGLRIGTTRDEKPVILDVFSASFGNQALPQATCQQLDRDLRGAISGELDVDELLRARGLDPTRKQERFTYTYIEGLPGILEVQAPGGRGMPFRMANLISSMGWNILAARFAQWAGRGAAAFYLAGKCDRPLASEEVERALDKGIVRDAV</sequence>
<dbReference type="Gene3D" id="1.10.3090.10">
    <property type="entry name" value="cca-adding enzyme, domain 2"/>
    <property type="match status" value="1"/>
</dbReference>
<name>A0A809SAG0_9BACT</name>
<evidence type="ECO:0000313" key="10">
    <source>
        <dbReference type="EMBL" id="BBO24281.1"/>
    </source>
</evidence>
<dbReference type="KEGG" id="npy:NPRO_18760"/>
<comment type="cofactor">
    <cofactor evidence="7">
        <name>Mg(2+)</name>
        <dbReference type="ChEBI" id="CHEBI:18420"/>
    </cofactor>
</comment>